<dbReference type="CDD" id="cd03360">
    <property type="entry name" value="LbH_AT_putative"/>
    <property type="match status" value="1"/>
</dbReference>
<dbReference type="Gene3D" id="3.40.50.20">
    <property type="match status" value="1"/>
</dbReference>
<dbReference type="Pfam" id="PF00132">
    <property type="entry name" value="Hexapep"/>
    <property type="match status" value="2"/>
</dbReference>
<evidence type="ECO:0000256" key="2">
    <source>
        <dbReference type="PIRSR" id="PIRSR620019-1"/>
    </source>
</evidence>
<evidence type="ECO:0000259" key="4">
    <source>
        <dbReference type="Pfam" id="PF17836"/>
    </source>
</evidence>
<sequence>MSLLIAGAGGHARVVVDAARRAIAQGAEDYLLPALIVDDNPALHGTYVLGVEVISSVPSKAYGTFAFHVAIGNNALREQKFAVLAKKLGPACVVHPHASIAESASLGAGSFVAAQAVIAPQAVLGAGCIVNHGAVVDHDCVVGAFCHIAPNATLAGNVRLGHRVLVGAGANLLPGVVIGDDCVIGAGAVVLHDIEAGSNVAGVPARSIDREKN</sequence>
<feature type="active site" description="Proton acceptor" evidence="2">
    <location>
        <position position="138"/>
    </location>
</feature>
<dbReference type="SUPFAM" id="SSF51161">
    <property type="entry name" value="Trimeric LpxA-like enzymes"/>
    <property type="match status" value="1"/>
</dbReference>
<feature type="binding site" evidence="3">
    <location>
        <position position="147"/>
    </location>
    <ligand>
        <name>acetyl-CoA</name>
        <dbReference type="ChEBI" id="CHEBI:57288"/>
    </ligand>
</feature>
<organism evidence="5 6">
    <name type="scientific">Laribacter hongkongensis</name>
    <dbReference type="NCBI Taxonomy" id="168471"/>
    <lineage>
        <taxon>Bacteria</taxon>
        <taxon>Pseudomonadati</taxon>
        <taxon>Pseudomonadota</taxon>
        <taxon>Betaproteobacteria</taxon>
        <taxon>Neisseriales</taxon>
        <taxon>Aquaspirillaceae</taxon>
        <taxon>Laribacter</taxon>
    </lineage>
</organism>
<dbReference type="RefSeq" id="WP_239887546.1">
    <property type="nucleotide sequence ID" value="NZ_JAJAXM010000014.1"/>
</dbReference>
<dbReference type="Proteomes" id="UP001200247">
    <property type="component" value="Unassembled WGS sequence"/>
</dbReference>
<comment type="similarity">
    <text evidence="1">Belongs to the transferase hexapeptide repeat family.</text>
</comment>
<dbReference type="PANTHER" id="PTHR43300:SF7">
    <property type="entry name" value="UDP-N-ACETYLBACILLOSAMINE N-ACETYLTRANSFERASE"/>
    <property type="match status" value="1"/>
</dbReference>
<dbReference type="EMBL" id="JAJAXM010000014">
    <property type="protein sequence ID" value="MCG9026034.1"/>
    <property type="molecule type" value="Genomic_DNA"/>
</dbReference>
<dbReference type="InterPro" id="IPR020019">
    <property type="entry name" value="AcTrfase_PglD-like"/>
</dbReference>
<evidence type="ECO:0000256" key="3">
    <source>
        <dbReference type="PIRSR" id="PIRSR620019-2"/>
    </source>
</evidence>
<protein>
    <submittedName>
        <fullName evidence="5">Acetyltransferase</fullName>
    </submittedName>
</protein>
<dbReference type="InterPro" id="IPR050179">
    <property type="entry name" value="Trans_hexapeptide_repeat"/>
</dbReference>
<dbReference type="AlphaFoldDB" id="A0ABD4SR97"/>
<evidence type="ECO:0000313" key="6">
    <source>
        <dbReference type="Proteomes" id="UP001200247"/>
    </source>
</evidence>
<dbReference type="Gene3D" id="2.160.10.10">
    <property type="entry name" value="Hexapeptide repeat proteins"/>
    <property type="match status" value="1"/>
</dbReference>
<name>A0ABD4SR97_9NEIS</name>
<dbReference type="Pfam" id="PF17836">
    <property type="entry name" value="PglD_N"/>
    <property type="match status" value="1"/>
</dbReference>
<feature type="domain" description="PglD N-terminal" evidence="4">
    <location>
        <begin position="3"/>
        <end position="81"/>
    </location>
</feature>
<dbReference type="InterPro" id="IPR011004">
    <property type="entry name" value="Trimer_LpxA-like_sf"/>
</dbReference>
<dbReference type="InterPro" id="IPR001451">
    <property type="entry name" value="Hexapep"/>
</dbReference>
<dbReference type="NCBIfam" id="TIGR03570">
    <property type="entry name" value="NeuD_NnaD"/>
    <property type="match status" value="1"/>
</dbReference>
<evidence type="ECO:0000256" key="1">
    <source>
        <dbReference type="ARBA" id="ARBA00007274"/>
    </source>
</evidence>
<reference evidence="5 6" key="1">
    <citation type="submission" date="2021-10" db="EMBL/GenBank/DDBJ databases">
        <title>Whole-genome sequencing analysis of Laribacter hongkongensis: virulence gene profiles, carbohydrate-active enzyme prediction, and antimicrobial resistance characterization.</title>
        <authorList>
            <person name="Yuan P."/>
            <person name="Zhan Y."/>
            <person name="Chen D."/>
        </authorList>
    </citation>
    <scope>NUCLEOTIDE SEQUENCE [LARGE SCALE GENOMIC DNA]</scope>
    <source>
        <strain evidence="5 6">W67</strain>
    </source>
</reference>
<dbReference type="PANTHER" id="PTHR43300">
    <property type="entry name" value="ACETYLTRANSFERASE"/>
    <property type="match status" value="1"/>
</dbReference>
<dbReference type="InterPro" id="IPR041561">
    <property type="entry name" value="PglD_N"/>
</dbReference>
<feature type="binding site" evidence="3">
    <location>
        <position position="72"/>
    </location>
    <ligand>
        <name>substrate</name>
    </ligand>
</feature>
<comment type="caution">
    <text evidence="5">The sequence shown here is derived from an EMBL/GenBank/DDBJ whole genome shotgun (WGS) entry which is preliminary data.</text>
</comment>
<evidence type="ECO:0000313" key="5">
    <source>
        <dbReference type="EMBL" id="MCG9026034.1"/>
    </source>
</evidence>
<accession>A0ABD4SR97</accession>
<proteinExistence type="inferred from homology"/>
<feature type="site" description="Increases basicity of active site His" evidence="2">
    <location>
        <position position="139"/>
    </location>
</feature>
<gene>
    <name evidence="5" type="ORF">LH440_09000</name>
</gene>